<gene>
    <name evidence="2" type="ORF">UT11_C0017G0018</name>
</gene>
<keyword evidence="1" id="KW-1133">Transmembrane helix</keyword>
<feature type="transmembrane region" description="Helical" evidence="1">
    <location>
        <begin position="168"/>
        <end position="190"/>
    </location>
</feature>
<evidence type="ECO:0008006" key="4">
    <source>
        <dbReference type="Google" id="ProtNLM"/>
    </source>
</evidence>
<dbReference type="PANTHER" id="PTHR36832">
    <property type="entry name" value="SLR1174 PROTEIN-RELATED"/>
    <property type="match status" value="1"/>
</dbReference>
<feature type="transmembrane region" description="Helical" evidence="1">
    <location>
        <begin position="235"/>
        <end position="256"/>
    </location>
</feature>
<evidence type="ECO:0000256" key="1">
    <source>
        <dbReference type="SAM" id="Phobius"/>
    </source>
</evidence>
<comment type="caution">
    <text evidence="2">The sequence shown here is derived from an EMBL/GenBank/DDBJ whole genome shotgun (WGS) entry which is preliminary data.</text>
</comment>
<evidence type="ECO:0000313" key="2">
    <source>
        <dbReference type="EMBL" id="KKQ89890.1"/>
    </source>
</evidence>
<organism evidence="2 3">
    <name type="scientific">Berkelbacteria bacterium GW2011_GWA2_38_9</name>
    <dbReference type="NCBI Taxonomy" id="1618334"/>
    <lineage>
        <taxon>Bacteria</taxon>
        <taxon>Candidatus Berkelbacteria</taxon>
    </lineage>
</organism>
<dbReference type="AlphaFoldDB" id="A0A0G0LPJ1"/>
<feature type="transmembrane region" description="Helical" evidence="1">
    <location>
        <begin position="94"/>
        <end position="111"/>
    </location>
</feature>
<feature type="transmembrane region" description="Helical" evidence="1">
    <location>
        <begin position="20"/>
        <end position="43"/>
    </location>
</feature>
<accession>A0A0G0LPJ1</accession>
<reference evidence="2 3" key="1">
    <citation type="journal article" date="2015" name="Nature">
        <title>rRNA introns, odd ribosomes, and small enigmatic genomes across a large radiation of phyla.</title>
        <authorList>
            <person name="Brown C.T."/>
            <person name="Hug L.A."/>
            <person name="Thomas B.C."/>
            <person name="Sharon I."/>
            <person name="Castelle C.J."/>
            <person name="Singh A."/>
            <person name="Wilkins M.J."/>
            <person name="Williams K.H."/>
            <person name="Banfield J.F."/>
        </authorList>
    </citation>
    <scope>NUCLEOTIDE SEQUENCE [LARGE SCALE GENOMIC DNA]</scope>
</reference>
<dbReference type="EMBL" id="LBVO01000017">
    <property type="protein sequence ID" value="KKQ89890.1"/>
    <property type="molecule type" value="Genomic_DNA"/>
</dbReference>
<sequence>MFLTNVFAYFKLSWLYTLQYRASLLIVIVARLVSTSFIVFLWIKIYQSQNVVGGYTLSGMLTYYLLAFIIKNIIKVDISKSMAQKIKDGTMQFFILRPGGIIGSFFGWNIAKTLIQTGILGVVICIIYIFFHQYFVFQFTYFTVVGFFILVSGGFVLAYLMATFISAITFWLIEIAPLLNSFAILTGILSGSTIPLSFFPGKWGSVIMFLPFRYLTYDPIRMIQGQISSADFPTIFLAIIIWILFFYLLNIWIWHIGLKRFDAVGN</sequence>
<proteinExistence type="predicted"/>
<feature type="transmembrane region" description="Helical" evidence="1">
    <location>
        <begin position="55"/>
        <end position="74"/>
    </location>
</feature>
<keyword evidence="1" id="KW-0812">Transmembrane</keyword>
<keyword evidence="1" id="KW-0472">Membrane</keyword>
<dbReference type="InterPro" id="IPR010390">
    <property type="entry name" value="ABC-2_transporter-like"/>
</dbReference>
<feature type="transmembrane region" description="Helical" evidence="1">
    <location>
        <begin position="141"/>
        <end position="161"/>
    </location>
</feature>
<feature type="transmembrane region" description="Helical" evidence="1">
    <location>
        <begin position="196"/>
        <end position="215"/>
    </location>
</feature>
<evidence type="ECO:0000313" key="3">
    <source>
        <dbReference type="Proteomes" id="UP000033934"/>
    </source>
</evidence>
<protein>
    <recommendedName>
        <fullName evidence="4">ABC transporter permease</fullName>
    </recommendedName>
</protein>
<name>A0A0G0LPJ1_9BACT</name>
<feature type="transmembrane region" description="Helical" evidence="1">
    <location>
        <begin position="118"/>
        <end position="135"/>
    </location>
</feature>
<dbReference type="Pfam" id="PF06182">
    <property type="entry name" value="ABC2_membrane_6"/>
    <property type="match status" value="1"/>
</dbReference>
<dbReference type="PANTHER" id="PTHR36832:SF1">
    <property type="entry name" value="SLR1174 PROTEIN"/>
    <property type="match status" value="1"/>
</dbReference>
<dbReference type="Proteomes" id="UP000033934">
    <property type="component" value="Unassembled WGS sequence"/>
</dbReference>